<reference evidence="4" key="1">
    <citation type="submission" date="2013-08" db="EMBL/GenBank/DDBJ databases">
        <authorList>
            <person name="Mendez C."/>
            <person name="Richter M."/>
            <person name="Ferrer M."/>
            <person name="Sanchez J."/>
        </authorList>
    </citation>
    <scope>NUCLEOTIDE SEQUENCE</scope>
</reference>
<evidence type="ECO:0000256" key="3">
    <source>
        <dbReference type="ARBA" id="ARBA00022898"/>
    </source>
</evidence>
<dbReference type="SUPFAM" id="SSF56752">
    <property type="entry name" value="D-aminoacid aminotransferase-like PLP-dependent enzymes"/>
    <property type="match status" value="1"/>
</dbReference>
<dbReference type="FunFam" id="3.20.10.10:FF:000002">
    <property type="entry name" value="D-alanine aminotransferase"/>
    <property type="match status" value="1"/>
</dbReference>
<evidence type="ECO:0000313" key="4">
    <source>
        <dbReference type="EMBL" id="EQD73510.1"/>
    </source>
</evidence>
<protein>
    <submittedName>
        <fullName evidence="4">Aminotransferase, class IV</fullName>
    </submittedName>
</protein>
<dbReference type="InterPro" id="IPR043132">
    <property type="entry name" value="BCAT-like_C"/>
</dbReference>
<dbReference type="GO" id="GO:0008652">
    <property type="term" value="P:amino acid biosynthetic process"/>
    <property type="evidence" value="ECO:0007669"/>
    <property type="project" value="UniProtKB-ARBA"/>
</dbReference>
<evidence type="ECO:0000256" key="2">
    <source>
        <dbReference type="ARBA" id="ARBA00009320"/>
    </source>
</evidence>
<dbReference type="EMBL" id="AUZY01001938">
    <property type="protein sequence ID" value="EQD73510.1"/>
    <property type="molecule type" value="Genomic_DNA"/>
</dbReference>
<dbReference type="PANTHER" id="PTHR42743:SF11">
    <property type="entry name" value="AMINODEOXYCHORISMATE LYASE"/>
    <property type="match status" value="1"/>
</dbReference>
<dbReference type="InterPro" id="IPR001544">
    <property type="entry name" value="Aminotrans_IV"/>
</dbReference>
<organism evidence="4">
    <name type="scientific">mine drainage metagenome</name>
    <dbReference type="NCBI Taxonomy" id="410659"/>
    <lineage>
        <taxon>unclassified sequences</taxon>
        <taxon>metagenomes</taxon>
        <taxon>ecological metagenomes</taxon>
    </lineage>
</organism>
<dbReference type="CDD" id="cd00449">
    <property type="entry name" value="PLPDE_IV"/>
    <property type="match status" value="1"/>
</dbReference>
<keyword evidence="4" id="KW-0808">Transferase</keyword>
<name>T1CUQ0_9ZZZZ</name>
<reference evidence="4" key="2">
    <citation type="journal article" date="2014" name="ISME J.">
        <title>Microbial stratification in low pH oxic and suboxic macroscopic growths along an acid mine drainage.</title>
        <authorList>
            <person name="Mendez-Garcia C."/>
            <person name="Mesa V."/>
            <person name="Sprenger R.R."/>
            <person name="Richter M."/>
            <person name="Diez M.S."/>
            <person name="Solano J."/>
            <person name="Bargiela R."/>
            <person name="Golyshina O.V."/>
            <person name="Manteca A."/>
            <person name="Ramos J.L."/>
            <person name="Gallego J.R."/>
            <person name="Llorente I."/>
            <person name="Martins Dos Santos V.A."/>
            <person name="Jensen O.N."/>
            <person name="Pelaez A.I."/>
            <person name="Sanchez J."/>
            <person name="Ferrer M."/>
        </authorList>
    </citation>
    <scope>NUCLEOTIDE SEQUENCE</scope>
</reference>
<dbReference type="InterPro" id="IPR050571">
    <property type="entry name" value="Class-IV_PLP-Dep_Aminotrnsfr"/>
</dbReference>
<dbReference type="GO" id="GO:0046394">
    <property type="term" value="P:carboxylic acid biosynthetic process"/>
    <property type="evidence" value="ECO:0007669"/>
    <property type="project" value="UniProtKB-ARBA"/>
</dbReference>
<feature type="non-terminal residue" evidence="4">
    <location>
        <position position="1"/>
    </location>
</feature>
<evidence type="ECO:0000256" key="1">
    <source>
        <dbReference type="ARBA" id="ARBA00001933"/>
    </source>
</evidence>
<dbReference type="Pfam" id="PF01063">
    <property type="entry name" value="Aminotran_4"/>
    <property type="match status" value="1"/>
</dbReference>
<comment type="caution">
    <text evidence="4">The sequence shown here is derived from an EMBL/GenBank/DDBJ whole genome shotgun (WGS) entry which is preliminary data.</text>
</comment>
<keyword evidence="4" id="KW-0032">Aminotransferase</keyword>
<gene>
    <name evidence="4" type="ORF">B1B_03185</name>
</gene>
<sequence>GRSPRQAKCAANYANSALAKMQASAAGYDEAILLNASGMVAEGPGENVFRVKDGVLSTPPASSGILRGITRDSVIRFARDEGIPFQRTDFTREELFTADEVFFSGTAVGLTPIREVDGRPIGSGNYPVTHRLQKVYDDAIHGRDPRYHAWLTPAG</sequence>
<accession>T1CUQ0</accession>
<dbReference type="PANTHER" id="PTHR42743">
    <property type="entry name" value="AMINO-ACID AMINOTRANSFERASE"/>
    <property type="match status" value="1"/>
</dbReference>
<dbReference type="GO" id="GO:0008483">
    <property type="term" value="F:transaminase activity"/>
    <property type="evidence" value="ECO:0007669"/>
    <property type="project" value="UniProtKB-KW"/>
</dbReference>
<dbReference type="AlphaFoldDB" id="T1CUQ0"/>
<comment type="cofactor">
    <cofactor evidence="1">
        <name>pyridoxal 5'-phosphate</name>
        <dbReference type="ChEBI" id="CHEBI:597326"/>
    </cofactor>
</comment>
<keyword evidence="3" id="KW-0663">Pyridoxal phosphate</keyword>
<proteinExistence type="inferred from homology"/>
<dbReference type="Gene3D" id="3.20.10.10">
    <property type="entry name" value="D-amino Acid Aminotransferase, subunit A, domain 2"/>
    <property type="match status" value="1"/>
</dbReference>
<dbReference type="InterPro" id="IPR036038">
    <property type="entry name" value="Aminotransferase-like"/>
</dbReference>
<comment type="similarity">
    <text evidence="2">Belongs to the class-IV pyridoxal-phosphate-dependent aminotransferase family.</text>
</comment>